<dbReference type="AlphaFoldDB" id="A0A172TN59"/>
<dbReference type="STRING" id="1178515.SY83_21415"/>
<dbReference type="InterPro" id="IPR009057">
    <property type="entry name" value="Homeodomain-like_sf"/>
</dbReference>
<evidence type="ECO:0000256" key="2">
    <source>
        <dbReference type="ARBA" id="ARBA00023125"/>
    </source>
</evidence>
<dbReference type="PANTHER" id="PTHR43280">
    <property type="entry name" value="ARAC-FAMILY TRANSCRIPTIONAL REGULATOR"/>
    <property type="match status" value="1"/>
</dbReference>
<dbReference type="InterPro" id="IPR018062">
    <property type="entry name" value="HTH_AraC-typ_CS"/>
</dbReference>
<keyword evidence="2" id="KW-0238">DNA-binding</keyword>
<dbReference type="SUPFAM" id="SSF52172">
    <property type="entry name" value="CheY-like"/>
    <property type="match status" value="1"/>
</dbReference>
<protein>
    <recommendedName>
        <fullName evidence="9">AraC family transcriptional regulator</fullName>
    </recommendedName>
</protein>
<dbReference type="KEGG" id="pswu:SY83_21415"/>
<dbReference type="OrthoDB" id="1769137at2"/>
<dbReference type="CDD" id="cd17536">
    <property type="entry name" value="REC_YesN-like"/>
    <property type="match status" value="1"/>
</dbReference>
<dbReference type="InterPro" id="IPR018060">
    <property type="entry name" value="HTH_AraC"/>
</dbReference>
<dbReference type="EMBL" id="CP011388">
    <property type="protein sequence ID" value="ANE48412.1"/>
    <property type="molecule type" value="Genomic_DNA"/>
</dbReference>
<keyword evidence="3" id="KW-0804">Transcription</keyword>
<keyword evidence="1" id="KW-0805">Transcription regulation</keyword>
<name>A0A172TN59_9BACL</name>
<accession>A0A172TN59</accession>
<dbReference type="InterPro" id="IPR011006">
    <property type="entry name" value="CheY-like_superfamily"/>
</dbReference>
<keyword evidence="8" id="KW-1185">Reference proteome</keyword>
<gene>
    <name evidence="7" type="ORF">SY83_21415</name>
</gene>
<dbReference type="PROSITE" id="PS50110">
    <property type="entry name" value="RESPONSE_REGULATORY"/>
    <property type="match status" value="1"/>
</dbReference>
<evidence type="ECO:0008006" key="9">
    <source>
        <dbReference type="Google" id="ProtNLM"/>
    </source>
</evidence>
<dbReference type="PROSITE" id="PS00041">
    <property type="entry name" value="HTH_ARAC_FAMILY_1"/>
    <property type="match status" value="1"/>
</dbReference>
<dbReference type="GO" id="GO:0043565">
    <property type="term" value="F:sequence-specific DNA binding"/>
    <property type="evidence" value="ECO:0007669"/>
    <property type="project" value="InterPro"/>
</dbReference>
<proteinExistence type="predicted"/>
<dbReference type="Pfam" id="PF12833">
    <property type="entry name" value="HTH_18"/>
    <property type="match status" value="1"/>
</dbReference>
<keyword evidence="4" id="KW-0597">Phosphoprotein</keyword>
<dbReference type="SMART" id="SM00342">
    <property type="entry name" value="HTH_ARAC"/>
    <property type="match status" value="1"/>
</dbReference>
<dbReference type="SUPFAM" id="SSF46689">
    <property type="entry name" value="Homeodomain-like"/>
    <property type="match status" value="2"/>
</dbReference>
<dbReference type="PANTHER" id="PTHR43280:SF2">
    <property type="entry name" value="HTH-TYPE TRANSCRIPTIONAL REGULATOR EXSA"/>
    <property type="match status" value="1"/>
</dbReference>
<dbReference type="PROSITE" id="PS01124">
    <property type="entry name" value="HTH_ARAC_FAMILY_2"/>
    <property type="match status" value="1"/>
</dbReference>
<dbReference type="Proteomes" id="UP000076927">
    <property type="component" value="Chromosome"/>
</dbReference>
<dbReference type="PATRIC" id="fig|1178515.4.peg.4339"/>
<evidence type="ECO:0000256" key="4">
    <source>
        <dbReference type="PROSITE-ProRule" id="PRU00169"/>
    </source>
</evidence>
<feature type="domain" description="Response regulatory" evidence="6">
    <location>
        <begin position="3"/>
        <end position="120"/>
    </location>
</feature>
<dbReference type="GO" id="GO:0003700">
    <property type="term" value="F:DNA-binding transcription factor activity"/>
    <property type="evidence" value="ECO:0007669"/>
    <property type="project" value="InterPro"/>
</dbReference>
<evidence type="ECO:0000259" key="5">
    <source>
        <dbReference type="PROSITE" id="PS01124"/>
    </source>
</evidence>
<reference evidence="7 8" key="1">
    <citation type="submission" date="2015-01" db="EMBL/GenBank/DDBJ databases">
        <title>Paenibacillus swuensis/DY6/whole genome sequencing.</title>
        <authorList>
            <person name="Kim M.K."/>
            <person name="Srinivasan S."/>
            <person name="Lee J.-J."/>
        </authorList>
    </citation>
    <scope>NUCLEOTIDE SEQUENCE [LARGE SCALE GENOMIC DNA]</scope>
    <source>
        <strain evidence="7 8">DY6</strain>
    </source>
</reference>
<sequence>MIRAMIVDDERLVRKGFISTMPLHKYNIEIVAEERNGKAALETLLTAQVDLLFTDLTMPVMGGFELIEQVRTLHPHIKIVVLTCHEDFKFIQKALRMGAIDYIVKLELEEDMMEEVLKRITGKMATKQDSGEYGADQGFMYAVRPGIEVSTLSDADWDIQGRTVVDIDLGFKLVLGGEAVVPPDAARWFQIRVEGLRYTDPSNLAKRVQRLKDAALFYEEYPENTTYLHLNEAYPAFNENEADVKAGSDFCTNSLAWLYNDAAYNQLLMELRRLHLHPRLVRAVFYSAYSRWSSLIPNLSQTSQGFEHCLYWQDWISWLERVKKQLLVRQEKEFAYSRDIVERILEAVEYISKDYAVDYSQDELARKYHLSRSYFSQSFKDIVGKPFQQYCKDLKLAKAKQLLLQTDTQVGTIATLCGYDDTRYFSRIFREETGLLPTEFRQAAASSTRQ</sequence>
<dbReference type="Gene3D" id="3.40.50.2300">
    <property type="match status" value="1"/>
</dbReference>
<dbReference type="GO" id="GO:0000160">
    <property type="term" value="P:phosphorelay signal transduction system"/>
    <property type="evidence" value="ECO:0007669"/>
    <property type="project" value="InterPro"/>
</dbReference>
<evidence type="ECO:0000259" key="6">
    <source>
        <dbReference type="PROSITE" id="PS50110"/>
    </source>
</evidence>
<dbReference type="InterPro" id="IPR001789">
    <property type="entry name" value="Sig_transdc_resp-reg_receiver"/>
</dbReference>
<feature type="domain" description="HTH araC/xylS-type" evidence="5">
    <location>
        <begin position="345"/>
        <end position="443"/>
    </location>
</feature>
<dbReference type="Pfam" id="PF00072">
    <property type="entry name" value="Response_reg"/>
    <property type="match status" value="1"/>
</dbReference>
<organism evidence="7 8">
    <name type="scientific">Paenibacillus swuensis</name>
    <dbReference type="NCBI Taxonomy" id="1178515"/>
    <lineage>
        <taxon>Bacteria</taxon>
        <taxon>Bacillati</taxon>
        <taxon>Bacillota</taxon>
        <taxon>Bacilli</taxon>
        <taxon>Bacillales</taxon>
        <taxon>Paenibacillaceae</taxon>
        <taxon>Paenibacillus</taxon>
    </lineage>
</organism>
<feature type="modified residue" description="4-aspartylphosphate" evidence="4">
    <location>
        <position position="55"/>
    </location>
</feature>
<evidence type="ECO:0000313" key="7">
    <source>
        <dbReference type="EMBL" id="ANE48412.1"/>
    </source>
</evidence>
<evidence type="ECO:0000256" key="3">
    <source>
        <dbReference type="ARBA" id="ARBA00023163"/>
    </source>
</evidence>
<dbReference type="RefSeq" id="WP_068610226.1">
    <property type="nucleotide sequence ID" value="NZ_CP011388.1"/>
</dbReference>
<dbReference type="SMART" id="SM00448">
    <property type="entry name" value="REC"/>
    <property type="match status" value="1"/>
</dbReference>
<evidence type="ECO:0000313" key="8">
    <source>
        <dbReference type="Proteomes" id="UP000076927"/>
    </source>
</evidence>
<dbReference type="Gene3D" id="1.10.10.60">
    <property type="entry name" value="Homeodomain-like"/>
    <property type="match status" value="2"/>
</dbReference>
<evidence type="ECO:0000256" key="1">
    <source>
        <dbReference type="ARBA" id="ARBA00023015"/>
    </source>
</evidence>